<dbReference type="SUPFAM" id="SSF53098">
    <property type="entry name" value="Ribonuclease H-like"/>
    <property type="match status" value="1"/>
</dbReference>
<dbReference type="InterPro" id="IPR013103">
    <property type="entry name" value="RVT_2"/>
</dbReference>
<evidence type="ECO:0000256" key="1">
    <source>
        <dbReference type="SAM" id="MobiDB-lite"/>
    </source>
</evidence>
<name>A0AAQ3WZP1_PASNO</name>
<evidence type="ECO:0000259" key="2">
    <source>
        <dbReference type="PROSITE" id="PS50994"/>
    </source>
</evidence>
<dbReference type="InterPro" id="IPR043502">
    <property type="entry name" value="DNA/RNA_pol_sf"/>
</dbReference>
<dbReference type="PANTHER" id="PTHR11439:SF483">
    <property type="entry name" value="PEPTIDE SYNTHASE GLIP-LIKE, PUTATIVE (AFU_ORTHOLOGUE AFUA_3G12920)-RELATED"/>
    <property type="match status" value="1"/>
</dbReference>
<dbReference type="Gene3D" id="3.30.420.10">
    <property type="entry name" value="Ribonuclease H-like superfamily/Ribonuclease H"/>
    <property type="match status" value="1"/>
</dbReference>
<proteinExistence type="predicted"/>
<keyword evidence="4" id="KW-1185">Reference proteome</keyword>
<dbReference type="PANTHER" id="PTHR11439">
    <property type="entry name" value="GAG-POL-RELATED RETROTRANSPOSON"/>
    <property type="match status" value="1"/>
</dbReference>
<dbReference type="GO" id="GO:0015074">
    <property type="term" value="P:DNA integration"/>
    <property type="evidence" value="ECO:0007669"/>
    <property type="project" value="InterPro"/>
</dbReference>
<feature type="domain" description="Integrase catalytic" evidence="2">
    <location>
        <begin position="1"/>
        <end position="99"/>
    </location>
</feature>
<protein>
    <recommendedName>
        <fullName evidence="2">Integrase catalytic domain-containing protein</fullName>
    </recommendedName>
</protein>
<dbReference type="Proteomes" id="UP001341281">
    <property type="component" value="Chromosome 06"/>
</dbReference>
<evidence type="ECO:0000313" key="3">
    <source>
        <dbReference type="EMBL" id="WVZ80203.1"/>
    </source>
</evidence>
<feature type="region of interest" description="Disordered" evidence="1">
    <location>
        <begin position="205"/>
        <end position="262"/>
    </location>
</feature>
<dbReference type="InterPro" id="IPR012337">
    <property type="entry name" value="RNaseH-like_sf"/>
</dbReference>
<sequence>MRAIRSDNGGEFRNSRFENFCRDLGFEHQFSSPYTPPQNGVVECKNRTLVEMARTMLDEHRTPRCFWAEAVNTACYVANRIFLRAFLGKTSYELRFGKKPSVKHLRSFGCRCFVFKKARHLDKFESRCLDGNFLGYASSSRAFCVWILAAKQVVETCEVSFEETMPCTTPVFELSGDDEEGTPIFEDEEGAVDVGDAGAIALAAAPAPSATSSDDDRGPLPTASSSLPRQQAQAEADPAEDAGEVTSEIVPSRQVQRDHPPHRMIGDIHQRVTCSSVNSLAFFSHSAYVATFEPRDVSHALTDPNWVNAMHEELENFERNHVWDLVESPPNCCPIGTKWVFKNKQGENGMVVRNKVRLVAQSFCQKEGIDYEETFAPVARLEAIRNLLAFAASKGFKLQQMDVKSAFLNGFIEEEVYVRQPPGFESARFSDRVSKLRKALYGLKQAPRAWYARLKSFLLKSGFVMGSVDKTLFLLSRGGDTLIVQIYVDDIIFGGSSHALVSSLAEQMSREFEMSLRGELQFFLGLQIKQGPEGTFVHQAKYTRDILKKFNMSDSKPMTTPMSTNTALDADEDGETVDQKEFRGMIGSLLYLTATKPDIQFAVCLCARYQASPGTSHRQAVKYIFRYLKFTPELGLWYSSGSSLSLRGFSDADHGGCWIDRKSTSSTCQLLKTSLVSWPSCKQASVSLSTTEAEYIAAARCCSQLLWMKATFSDFGHRFGRIPTSAISVAKNPILHSRTKHIDVRFHFLRDHYDKGDIDLVHVASENQNEVWTLEAKPKGARVIGTKWVFRNKQDDEGNIVRNKARLVAKAYSQVERIDFGETFAPVARLEAIRFLLAYASHHDMKLYQMDMKSAFLNGYINELVYVEQPPGFEDPNHPAYVYRLSKALYGLKQAPRAWYERLRDFFIEKGFTIGRVDTTLFTKKMDNELFICQVYVDDIIFGSTNEEYCKGLGKMMAKEFEMSMIGELTFFLGFQIKQLRDGTFIYQEKYTRDLLKRFKMDDCKPIETPMATNTKFDPEESGIKVDQTLYRSMIGSLLYLCASRPDIMFSVCLCARFQANPKESHLTAVKRILRYLKHTPSIGLWYPKGASFELLGYTDSDFAGCRVEHKSTSGGCYLLGRSPVSWSSKKQNCVSLSTAEAEYIAAGSSCAQLLYMKQTLKDYEVELSRIPLLCDNESAVKLINNLVQHSRTKHIDIRHHFIRDHVAKGDILLRNVGTKEQLEDIFTKPLDESNFCRLRGELNVLDARTIM</sequence>
<evidence type="ECO:0000313" key="4">
    <source>
        <dbReference type="Proteomes" id="UP001341281"/>
    </source>
</evidence>
<dbReference type="InterPro" id="IPR001584">
    <property type="entry name" value="Integrase_cat-core"/>
</dbReference>
<dbReference type="Pfam" id="PF25597">
    <property type="entry name" value="SH3_retrovirus"/>
    <property type="match status" value="1"/>
</dbReference>
<accession>A0AAQ3WZP1</accession>
<dbReference type="InterPro" id="IPR036397">
    <property type="entry name" value="RNaseH_sf"/>
</dbReference>
<dbReference type="AlphaFoldDB" id="A0AAQ3WZP1"/>
<dbReference type="EMBL" id="CP144750">
    <property type="protein sequence ID" value="WVZ80203.1"/>
    <property type="molecule type" value="Genomic_DNA"/>
</dbReference>
<organism evidence="3 4">
    <name type="scientific">Paspalum notatum var. saurae</name>
    <dbReference type="NCBI Taxonomy" id="547442"/>
    <lineage>
        <taxon>Eukaryota</taxon>
        <taxon>Viridiplantae</taxon>
        <taxon>Streptophyta</taxon>
        <taxon>Embryophyta</taxon>
        <taxon>Tracheophyta</taxon>
        <taxon>Spermatophyta</taxon>
        <taxon>Magnoliopsida</taxon>
        <taxon>Liliopsida</taxon>
        <taxon>Poales</taxon>
        <taxon>Poaceae</taxon>
        <taxon>PACMAD clade</taxon>
        <taxon>Panicoideae</taxon>
        <taxon>Andropogonodae</taxon>
        <taxon>Paspaleae</taxon>
        <taxon>Paspalinae</taxon>
        <taxon>Paspalum</taxon>
    </lineage>
</organism>
<dbReference type="GO" id="GO:0003676">
    <property type="term" value="F:nucleic acid binding"/>
    <property type="evidence" value="ECO:0007669"/>
    <property type="project" value="InterPro"/>
</dbReference>
<reference evidence="3 4" key="1">
    <citation type="submission" date="2024-02" db="EMBL/GenBank/DDBJ databases">
        <title>High-quality chromosome-scale genome assembly of Pensacola bahiagrass (Paspalum notatum Flugge var. saurae).</title>
        <authorList>
            <person name="Vega J.M."/>
            <person name="Podio M."/>
            <person name="Orjuela J."/>
            <person name="Siena L.A."/>
            <person name="Pessino S.C."/>
            <person name="Combes M.C."/>
            <person name="Mariac C."/>
            <person name="Albertini E."/>
            <person name="Pupilli F."/>
            <person name="Ortiz J.P.A."/>
            <person name="Leblanc O."/>
        </authorList>
    </citation>
    <scope>NUCLEOTIDE SEQUENCE [LARGE SCALE GENOMIC DNA]</scope>
    <source>
        <strain evidence="3">R1</strain>
        <tissue evidence="3">Leaf</tissue>
    </source>
</reference>
<gene>
    <name evidence="3" type="ORF">U9M48_027697</name>
</gene>
<dbReference type="SUPFAM" id="SSF56672">
    <property type="entry name" value="DNA/RNA polymerases"/>
    <property type="match status" value="2"/>
</dbReference>
<dbReference type="Pfam" id="PF07727">
    <property type="entry name" value="RVT_2"/>
    <property type="match status" value="2"/>
</dbReference>
<dbReference type="PROSITE" id="PS50994">
    <property type="entry name" value="INTEGRASE"/>
    <property type="match status" value="1"/>
</dbReference>
<dbReference type="CDD" id="cd09272">
    <property type="entry name" value="RNase_HI_RT_Ty1"/>
    <property type="match status" value="2"/>
</dbReference>
<dbReference type="InterPro" id="IPR057670">
    <property type="entry name" value="SH3_retrovirus"/>
</dbReference>